<dbReference type="InterPro" id="IPR001715">
    <property type="entry name" value="CH_dom"/>
</dbReference>
<feature type="domain" description="Calponin-homology (CH)" evidence="3">
    <location>
        <begin position="518"/>
        <end position="623"/>
    </location>
</feature>
<gene>
    <name evidence="4" type="ORF">LAZ67_1004478</name>
</gene>
<dbReference type="PROSITE" id="PS50021">
    <property type="entry name" value="CH"/>
    <property type="match status" value="1"/>
</dbReference>
<dbReference type="InterPro" id="IPR050540">
    <property type="entry name" value="F-actin_Monoox_Mical"/>
</dbReference>
<organism evidence="4 5">
    <name type="scientific">Cordylochernes scorpioides</name>
    <dbReference type="NCBI Taxonomy" id="51811"/>
    <lineage>
        <taxon>Eukaryota</taxon>
        <taxon>Metazoa</taxon>
        <taxon>Ecdysozoa</taxon>
        <taxon>Arthropoda</taxon>
        <taxon>Chelicerata</taxon>
        <taxon>Arachnida</taxon>
        <taxon>Pseudoscorpiones</taxon>
        <taxon>Cheliferoidea</taxon>
        <taxon>Chernetidae</taxon>
        <taxon>Cordylochernes</taxon>
    </lineage>
</organism>
<dbReference type="PANTHER" id="PTHR23167:SF69">
    <property type="entry name" value="FI18193P1"/>
    <property type="match status" value="1"/>
</dbReference>
<proteinExistence type="predicted"/>
<sequence length="625" mass="69882">MKNVRLLRDKESLKSVVSLVGHRRRTAENKENLRSKMSAGGDTAVLGGKSILSQMREERALLEQQISELTHTTESKTAEIATLKMELNRLRVLPCICCDTIHFILFIVTAQCDTVQGHPEPIKLIYQCGIYSVVANTVWYVQSGSLLDGTGEWEKGSSSCSCVSSVACLQDRLLQMEETQYSTSEELQATLQELTDLQTQLGNLQVLNDRLQDEKAVLLESLCSQTERLEECRAAIESMQALLFKNFEDPANGTTEREQHLLALLKSVQAEAESSKAQLTEIQSSGTSLASDLRNVELQDQLDQAQREVLKLKESLSALQEENMNNPNFALTPVGSVMLTYKVWFQVVKNTARKQVQDLQYQLTQAEAQLRESAARHQAELAAQAEELRRSHERAAQEWAKFQADLLLAVRVANDFKTEAQQECAQLAAQNQALREALEDKSAQEQAANKPRRCSRGTTQSSVRSLIESIENATKQVKVGCKVGLLLSYLHSITLRSEDYTKSCTDGDPLATLTKGGGSKRNALLKWCQNKTAGYKGIDITNFSSSWNDGLAFCALLHSYLPHLIPYHDLDPKDKRHNFSLAFKAAESVGIPTTLRLNDMLCQERPDWQSVMSYVTSIYKHFEAL</sequence>
<feature type="coiled-coil region" evidence="1">
    <location>
        <begin position="265"/>
        <end position="322"/>
    </location>
</feature>
<dbReference type="SUPFAM" id="SSF47576">
    <property type="entry name" value="Calponin-homology domain, CH-domain"/>
    <property type="match status" value="1"/>
</dbReference>
<dbReference type="PANTHER" id="PTHR23167">
    <property type="entry name" value="CALPONIN HOMOLOGY DOMAIN-CONTAINING PROTEIN DDB_G0272472-RELATED"/>
    <property type="match status" value="1"/>
</dbReference>
<evidence type="ECO:0000256" key="1">
    <source>
        <dbReference type="SAM" id="Coils"/>
    </source>
</evidence>
<dbReference type="Proteomes" id="UP001235939">
    <property type="component" value="Chromosome 01"/>
</dbReference>
<feature type="region of interest" description="Disordered" evidence="2">
    <location>
        <begin position="438"/>
        <end position="460"/>
    </location>
</feature>
<evidence type="ECO:0000259" key="3">
    <source>
        <dbReference type="PROSITE" id="PS50021"/>
    </source>
</evidence>
<evidence type="ECO:0000313" key="5">
    <source>
        <dbReference type="Proteomes" id="UP001235939"/>
    </source>
</evidence>
<dbReference type="Pfam" id="PF00307">
    <property type="entry name" value="CH"/>
    <property type="match status" value="1"/>
</dbReference>
<evidence type="ECO:0000256" key="2">
    <source>
        <dbReference type="SAM" id="MobiDB-lite"/>
    </source>
</evidence>
<name>A0ABY6JYC7_9ARAC</name>
<dbReference type="EMBL" id="CP092863">
    <property type="protein sequence ID" value="UYV61342.1"/>
    <property type="molecule type" value="Genomic_DNA"/>
</dbReference>
<keyword evidence="5" id="KW-1185">Reference proteome</keyword>
<dbReference type="CDD" id="cd21199">
    <property type="entry name" value="CH_CYTS"/>
    <property type="match status" value="1"/>
</dbReference>
<protein>
    <submittedName>
        <fullName evidence="4">SPECC1</fullName>
    </submittedName>
</protein>
<accession>A0ABY6JYC7</accession>
<dbReference type="SMART" id="SM00033">
    <property type="entry name" value="CH"/>
    <property type="match status" value="1"/>
</dbReference>
<dbReference type="Gene3D" id="1.10.418.10">
    <property type="entry name" value="Calponin-like domain"/>
    <property type="match status" value="1"/>
</dbReference>
<dbReference type="InterPro" id="IPR036872">
    <property type="entry name" value="CH_dom_sf"/>
</dbReference>
<evidence type="ECO:0000313" key="4">
    <source>
        <dbReference type="EMBL" id="UYV61342.1"/>
    </source>
</evidence>
<keyword evidence="1" id="KW-0175">Coiled coil</keyword>
<reference evidence="4 5" key="1">
    <citation type="submission" date="2022-01" db="EMBL/GenBank/DDBJ databases">
        <title>A chromosomal length assembly of Cordylochernes scorpioides.</title>
        <authorList>
            <person name="Zeh D."/>
            <person name="Zeh J."/>
        </authorList>
    </citation>
    <scope>NUCLEOTIDE SEQUENCE [LARGE SCALE GENOMIC DNA]</scope>
    <source>
        <strain evidence="4">IN4F17</strain>
        <tissue evidence="4">Whole Body</tissue>
    </source>
</reference>